<gene>
    <name evidence="1" type="ORF">CKO25_03195</name>
</gene>
<proteinExistence type="predicted"/>
<sequence>MPLDDLIDLLSPDRAPVHLARRCLDAYLVGMKRPTGEAPALWFSDLARRWEELDGIRKPVAGDPTSGGGILLATHARVASYLHALV</sequence>
<dbReference type="Proteomes" id="UP001138802">
    <property type="component" value="Unassembled WGS sequence"/>
</dbReference>
<reference evidence="1 2" key="1">
    <citation type="journal article" date="2020" name="Microorganisms">
        <title>Osmotic Adaptation and Compatible Solute Biosynthesis of Phototrophic Bacteria as Revealed from Genome Analyses.</title>
        <authorList>
            <person name="Imhoff J.F."/>
            <person name="Rahn T."/>
            <person name="Kunzel S."/>
            <person name="Keller A."/>
            <person name="Neulinger S.C."/>
        </authorList>
    </citation>
    <scope>NUCLEOTIDE SEQUENCE [LARGE SCALE GENOMIC DNA]</scope>
    <source>
        <strain evidence="1 2">DSM 21303</strain>
    </source>
</reference>
<dbReference type="EMBL" id="NRSD01000002">
    <property type="protein sequence ID" value="MBK1643681.1"/>
    <property type="molecule type" value="Genomic_DNA"/>
</dbReference>
<keyword evidence="2" id="KW-1185">Reference proteome</keyword>
<evidence type="ECO:0000313" key="1">
    <source>
        <dbReference type="EMBL" id="MBK1643681.1"/>
    </source>
</evidence>
<organism evidence="1 2">
    <name type="scientific">Thiocapsa imhoffii</name>
    <dbReference type="NCBI Taxonomy" id="382777"/>
    <lineage>
        <taxon>Bacteria</taxon>
        <taxon>Pseudomonadati</taxon>
        <taxon>Pseudomonadota</taxon>
        <taxon>Gammaproteobacteria</taxon>
        <taxon>Chromatiales</taxon>
        <taxon>Chromatiaceae</taxon>
        <taxon>Thiocapsa</taxon>
    </lineage>
</organism>
<protein>
    <submittedName>
        <fullName evidence="1">Uncharacterized protein</fullName>
    </submittedName>
</protein>
<dbReference type="AlphaFoldDB" id="A0A9X0WFD1"/>
<comment type="caution">
    <text evidence="1">The sequence shown here is derived from an EMBL/GenBank/DDBJ whole genome shotgun (WGS) entry which is preliminary data.</text>
</comment>
<name>A0A9X0WFD1_9GAMM</name>
<evidence type="ECO:0000313" key="2">
    <source>
        <dbReference type="Proteomes" id="UP001138802"/>
    </source>
</evidence>
<accession>A0A9X0WFD1</accession>
<dbReference type="RefSeq" id="WP_200386487.1">
    <property type="nucleotide sequence ID" value="NZ_NRSD01000002.1"/>
</dbReference>